<accession>A0AAD4ENI6</accession>
<dbReference type="EMBL" id="JAHCVI010000006">
    <property type="protein sequence ID" value="KAG7284504.1"/>
    <property type="molecule type" value="Genomic_DNA"/>
</dbReference>
<evidence type="ECO:0000313" key="2">
    <source>
        <dbReference type="EMBL" id="KAG7284504.1"/>
    </source>
</evidence>
<gene>
    <name evidence="2" type="ORF">NEMBOFW57_010879</name>
</gene>
<dbReference type="Proteomes" id="UP001197093">
    <property type="component" value="Unassembled WGS sequence"/>
</dbReference>
<reference evidence="2" key="1">
    <citation type="submission" date="2023-02" db="EMBL/GenBank/DDBJ databases">
        <authorList>
            <person name="Palmer J.M."/>
        </authorList>
    </citation>
    <scope>NUCLEOTIDE SEQUENCE</scope>
    <source>
        <strain evidence="2">FW57</strain>
    </source>
</reference>
<dbReference type="AlphaFoldDB" id="A0AAD4ENI6"/>
<name>A0AAD4ENI6_9PEZI</name>
<evidence type="ECO:0000313" key="3">
    <source>
        <dbReference type="Proteomes" id="UP001197093"/>
    </source>
</evidence>
<sequence>MDADKDSSGSSTPSQFNPFSRSDELTIDPSTLELGSAFSRPAQDITEASNRFGGAQVGRWQVDGDVVALHHGTYNEQAALFLAFRFRYPDVMGASERVVRADIEITFQPEPRSSTTPRPIVVDHRPKKLTVNETPARVGESTGREYTFSMIPGQQPFQFELGATTARRRDLGFDQTFAITVQGDAKRSRESIRKNGHDDTVLWRVTEDGALKKGIPHEVHVAVVVTMKADSFIALVKTNAHMSSGIGRFGLLWTDELPLRVVRSEGKAFGPAPRDTRFEQLTEEDWGPFAGVRGY</sequence>
<protein>
    <submittedName>
        <fullName evidence="2">Uncharacterized protein</fullName>
    </submittedName>
</protein>
<feature type="region of interest" description="Disordered" evidence="1">
    <location>
        <begin position="1"/>
        <end position="25"/>
    </location>
</feature>
<comment type="caution">
    <text evidence="2">The sequence shown here is derived from an EMBL/GenBank/DDBJ whole genome shotgun (WGS) entry which is preliminary data.</text>
</comment>
<feature type="compositionally biased region" description="Polar residues" evidence="1">
    <location>
        <begin position="8"/>
        <end position="20"/>
    </location>
</feature>
<proteinExistence type="predicted"/>
<evidence type="ECO:0000256" key="1">
    <source>
        <dbReference type="SAM" id="MobiDB-lite"/>
    </source>
</evidence>
<organism evidence="2 3">
    <name type="scientific">Staphylotrichum longicolle</name>
    <dbReference type="NCBI Taxonomy" id="669026"/>
    <lineage>
        <taxon>Eukaryota</taxon>
        <taxon>Fungi</taxon>
        <taxon>Dikarya</taxon>
        <taxon>Ascomycota</taxon>
        <taxon>Pezizomycotina</taxon>
        <taxon>Sordariomycetes</taxon>
        <taxon>Sordariomycetidae</taxon>
        <taxon>Sordariales</taxon>
        <taxon>Chaetomiaceae</taxon>
        <taxon>Staphylotrichum</taxon>
    </lineage>
</organism>
<keyword evidence="3" id="KW-1185">Reference proteome</keyword>